<keyword evidence="1" id="KW-1133">Transmembrane helix</keyword>
<keyword evidence="1" id="KW-0472">Membrane</keyword>
<gene>
    <name evidence="2" type="ORF">T11_15733</name>
</gene>
<evidence type="ECO:0000313" key="3">
    <source>
        <dbReference type="Proteomes" id="UP000055024"/>
    </source>
</evidence>
<protein>
    <submittedName>
        <fullName evidence="2">Uncharacterized protein</fullName>
    </submittedName>
</protein>
<dbReference type="Proteomes" id="UP000055024">
    <property type="component" value="Unassembled WGS sequence"/>
</dbReference>
<accession>A0A0V1G7R9</accession>
<reference evidence="2 3" key="1">
    <citation type="submission" date="2015-01" db="EMBL/GenBank/DDBJ databases">
        <title>Evolution of Trichinella species and genotypes.</title>
        <authorList>
            <person name="Korhonen P.K."/>
            <person name="Edoardo P."/>
            <person name="Giuseppe L.R."/>
            <person name="Gasser R.B."/>
        </authorList>
    </citation>
    <scope>NUCLEOTIDE SEQUENCE [LARGE SCALE GENOMIC DNA]</scope>
    <source>
        <strain evidence="2">ISS1029</strain>
    </source>
</reference>
<name>A0A0V1G7R9_9BILA</name>
<dbReference type="EMBL" id="JYDP01005211">
    <property type="protein sequence ID" value="KRY94320.1"/>
    <property type="molecule type" value="Genomic_DNA"/>
</dbReference>
<keyword evidence="1" id="KW-0812">Transmembrane</keyword>
<proteinExistence type="predicted"/>
<evidence type="ECO:0000313" key="2">
    <source>
        <dbReference type="EMBL" id="KRY94320.1"/>
    </source>
</evidence>
<dbReference type="AlphaFoldDB" id="A0A0V1G7R9"/>
<evidence type="ECO:0000256" key="1">
    <source>
        <dbReference type="SAM" id="Phobius"/>
    </source>
</evidence>
<keyword evidence="3" id="KW-1185">Reference proteome</keyword>
<comment type="caution">
    <text evidence="2">The sequence shown here is derived from an EMBL/GenBank/DDBJ whole genome shotgun (WGS) entry which is preliminary data.</text>
</comment>
<feature type="transmembrane region" description="Helical" evidence="1">
    <location>
        <begin position="15"/>
        <end position="35"/>
    </location>
</feature>
<sequence>MLLQSVSIASGTEDYISLSIVPTIIASSLNVYATIWTNQLS</sequence>
<organism evidence="2 3">
    <name type="scientific">Trichinella zimbabwensis</name>
    <dbReference type="NCBI Taxonomy" id="268475"/>
    <lineage>
        <taxon>Eukaryota</taxon>
        <taxon>Metazoa</taxon>
        <taxon>Ecdysozoa</taxon>
        <taxon>Nematoda</taxon>
        <taxon>Enoplea</taxon>
        <taxon>Dorylaimia</taxon>
        <taxon>Trichinellida</taxon>
        <taxon>Trichinellidae</taxon>
        <taxon>Trichinella</taxon>
    </lineage>
</organism>